<dbReference type="Gene3D" id="3.30.160.60">
    <property type="entry name" value="Classic Zinc Finger"/>
    <property type="match status" value="8"/>
</dbReference>
<organism evidence="6 7">
    <name type="scientific">Aplysia californica</name>
    <name type="common">California sea hare</name>
    <dbReference type="NCBI Taxonomy" id="6500"/>
    <lineage>
        <taxon>Eukaryota</taxon>
        <taxon>Metazoa</taxon>
        <taxon>Spiralia</taxon>
        <taxon>Lophotrochozoa</taxon>
        <taxon>Mollusca</taxon>
        <taxon>Gastropoda</taxon>
        <taxon>Heterobranchia</taxon>
        <taxon>Euthyneura</taxon>
        <taxon>Tectipleura</taxon>
        <taxon>Aplysiida</taxon>
        <taxon>Aplysioidea</taxon>
        <taxon>Aplysiidae</taxon>
        <taxon>Aplysia</taxon>
    </lineage>
</organism>
<dbReference type="InterPro" id="IPR013087">
    <property type="entry name" value="Znf_C2H2_type"/>
</dbReference>
<feature type="domain" description="C2H2-type" evidence="5">
    <location>
        <begin position="544"/>
        <end position="571"/>
    </location>
</feature>
<dbReference type="PANTHER" id="PTHR23234">
    <property type="entry name" value="ZNF44 PROTEIN"/>
    <property type="match status" value="1"/>
</dbReference>
<feature type="domain" description="C2H2-type" evidence="5">
    <location>
        <begin position="373"/>
        <end position="400"/>
    </location>
</feature>
<feature type="region of interest" description="Disordered" evidence="4">
    <location>
        <begin position="1"/>
        <end position="27"/>
    </location>
</feature>
<dbReference type="Proteomes" id="UP000694888">
    <property type="component" value="Unplaced"/>
</dbReference>
<evidence type="ECO:0000259" key="5">
    <source>
        <dbReference type="PROSITE" id="PS50157"/>
    </source>
</evidence>
<sequence length="610" mass="68662">MADIPYSGTQMNVNSEENTENGLISGGDNGHSFGKTVAFVPCSSGEDVNLGVDDIVLKGEPCSSSWSPYVKHDTTSGENYVEDKSTSLTLFDLKVKEQEPVVKEEYLLIKEESCFEWSCDVKAEGNNYLESDIKIGYFQIKKDEPMCLFREEEEVKPVRDTNLDLGKSEPVLEYFPDFGDGEVKPKLEGFVKEEVSEWEGPDFGEIGKTEGQVGDVEEMSAEPIMFVEDHISLAGGLKLHDTSAERSLCVEQSSNSHTYVVTSIFSADPALLEYVSKNSGSVVRNQGSDFSFSCTESMASAINLSESSSRPTTNPEVYKEADTGRPDGPRLRTTKIWYSKENPYKCKVCCQRFTKSDKLRRHERSHSVGAKPYKCEICGATFTESDRLQRHERTHTGEKSFDCKVCSATFAQKGVLQRHMTRHTGEKPYKCEVCGVMFARASALKSHKRTHTGEKLSECEVYREKFTKCSRSNQLKSKRTHTGEKTHKREVCGVTFTRASVLKSHKRTHTGEKLNECEVYGEKFTKNSNQQKRNLRTHTGEKPHKCEVCGVVFSQVSVLKSHQRTHTEVEKPYKCDVCSMIFTRASVLKSHKRTHTGENLMNMTFVVKSS</sequence>
<dbReference type="RefSeq" id="XP_005096524.2">
    <property type="nucleotide sequence ID" value="XM_005096467.3"/>
</dbReference>
<feature type="domain" description="C2H2-type" evidence="5">
    <location>
        <begin position="429"/>
        <end position="456"/>
    </location>
</feature>
<accession>A0ABM0JLI3</accession>
<feature type="region of interest" description="Disordered" evidence="4">
    <location>
        <begin position="304"/>
        <end position="331"/>
    </location>
</feature>
<evidence type="ECO:0000313" key="6">
    <source>
        <dbReference type="Proteomes" id="UP000694888"/>
    </source>
</evidence>
<feature type="domain" description="C2H2-type" evidence="5">
    <location>
        <begin position="401"/>
        <end position="428"/>
    </location>
</feature>
<keyword evidence="3" id="KW-0863">Zinc-finger</keyword>
<evidence type="ECO:0000256" key="2">
    <source>
        <dbReference type="ARBA" id="ARBA00022737"/>
    </source>
</evidence>
<feature type="domain" description="C2H2-type" evidence="5">
    <location>
        <begin position="573"/>
        <end position="600"/>
    </location>
</feature>
<evidence type="ECO:0000256" key="1">
    <source>
        <dbReference type="ARBA" id="ARBA00022723"/>
    </source>
</evidence>
<gene>
    <name evidence="7" type="primary">LOC101856961</name>
</gene>
<dbReference type="Pfam" id="PF12874">
    <property type="entry name" value="zf-met"/>
    <property type="match status" value="1"/>
</dbReference>
<dbReference type="InterPro" id="IPR036236">
    <property type="entry name" value="Znf_C2H2_sf"/>
</dbReference>
<feature type="domain" description="C2H2-type" evidence="5">
    <location>
        <begin position="487"/>
        <end position="514"/>
    </location>
</feature>
<evidence type="ECO:0000313" key="7">
    <source>
        <dbReference type="RefSeq" id="XP_005096524.2"/>
    </source>
</evidence>
<name>A0ABM0JLI3_APLCA</name>
<dbReference type="PROSITE" id="PS00028">
    <property type="entry name" value="ZINC_FINGER_C2H2_1"/>
    <property type="match status" value="6"/>
</dbReference>
<proteinExistence type="predicted"/>
<feature type="domain" description="C2H2-type" evidence="5">
    <location>
        <begin position="515"/>
        <end position="543"/>
    </location>
</feature>
<dbReference type="InterPro" id="IPR050758">
    <property type="entry name" value="Znf_C2H2-type"/>
</dbReference>
<feature type="compositionally biased region" description="Polar residues" evidence="4">
    <location>
        <begin position="7"/>
        <end position="22"/>
    </location>
</feature>
<feature type="domain" description="C2H2-type" evidence="5">
    <location>
        <begin position="344"/>
        <end position="372"/>
    </location>
</feature>
<keyword evidence="6" id="KW-1185">Reference proteome</keyword>
<evidence type="ECO:0000256" key="4">
    <source>
        <dbReference type="SAM" id="MobiDB-lite"/>
    </source>
</evidence>
<keyword evidence="1" id="KW-0479">Metal-binding</keyword>
<keyword evidence="3" id="KW-0862">Zinc</keyword>
<feature type="compositionally biased region" description="Basic and acidic residues" evidence="4">
    <location>
        <begin position="317"/>
        <end position="330"/>
    </location>
</feature>
<dbReference type="PROSITE" id="PS50157">
    <property type="entry name" value="ZINC_FINGER_C2H2_2"/>
    <property type="match status" value="8"/>
</dbReference>
<dbReference type="SMART" id="SM00355">
    <property type="entry name" value="ZnF_C2H2"/>
    <property type="match status" value="7"/>
</dbReference>
<dbReference type="PANTHER" id="PTHR23234:SF10">
    <property type="entry name" value="RIKEN CDNA 6720489N17 GENE-RELATED"/>
    <property type="match status" value="1"/>
</dbReference>
<dbReference type="GeneID" id="101856961"/>
<dbReference type="Pfam" id="PF13894">
    <property type="entry name" value="zf-C2H2_4"/>
    <property type="match status" value="1"/>
</dbReference>
<feature type="compositionally biased region" description="Polar residues" evidence="4">
    <location>
        <begin position="304"/>
        <end position="315"/>
    </location>
</feature>
<reference evidence="7" key="1">
    <citation type="submission" date="2025-08" db="UniProtKB">
        <authorList>
            <consortium name="RefSeq"/>
        </authorList>
    </citation>
    <scope>IDENTIFICATION</scope>
</reference>
<dbReference type="Pfam" id="PF00096">
    <property type="entry name" value="zf-C2H2"/>
    <property type="match status" value="4"/>
</dbReference>
<dbReference type="SUPFAM" id="SSF57667">
    <property type="entry name" value="beta-beta-alpha zinc fingers"/>
    <property type="match status" value="6"/>
</dbReference>
<protein>
    <submittedName>
        <fullName evidence="7">Zinc finger protein 436-like</fullName>
    </submittedName>
</protein>
<keyword evidence="2" id="KW-0677">Repeat</keyword>
<evidence type="ECO:0000256" key="3">
    <source>
        <dbReference type="PROSITE-ProRule" id="PRU00042"/>
    </source>
</evidence>